<keyword evidence="3 7" id="KW-0238">DNA-binding</keyword>
<evidence type="ECO:0000256" key="6">
    <source>
        <dbReference type="PROSITE-ProRule" id="PRU00169"/>
    </source>
</evidence>
<dbReference type="Gene3D" id="3.40.50.2300">
    <property type="match status" value="1"/>
</dbReference>
<keyword evidence="6" id="KW-0597">Phosphoprotein</keyword>
<feature type="domain" description="OmpR/PhoB-type" evidence="9">
    <location>
        <begin position="128"/>
        <end position="228"/>
    </location>
</feature>
<sequence>MEGQTMTRICLVEDDREIAKNLVLLLRSEGFAVTHAPTREEAFAAAEEHKFDLALIDIALPDGNGFTVYTKIKETQDIPVIFLTASGDETSVVTGLNMGADDYITKPFRPRELIARIGAALRKNGRLGAVFEICGLFVDVAGGVVKKNGSEVFLSALEYRLLLVFVNNPRSIITRGRLLDELWDAAGEYVNDNTLTVYIKRLREKIEDDPANPQIILTVRGTGYRLGGAYASE</sequence>
<dbReference type="GO" id="GO:0005829">
    <property type="term" value="C:cytosol"/>
    <property type="evidence" value="ECO:0007669"/>
    <property type="project" value="TreeGrafter"/>
</dbReference>
<comment type="caution">
    <text evidence="10">The sequence shown here is derived from an EMBL/GenBank/DDBJ whole genome shotgun (WGS) entry which is preliminary data.</text>
</comment>
<dbReference type="Proteomes" id="UP000004968">
    <property type="component" value="Unassembled WGS sequence"/>
</dbReference>
<name>D3A9N7_9FIRM</name>
<dbReference type="GO" id="GO:0006355">
    <property type="term" value="P:regulation of DNA-templated transcription"/>
    <property type="evidence" value="ECO:0007669"/>
    <property type="project" value="InterPro"/>
</dbReference>
<dbReference type="PROSITE" id="PS51755">
    <property type="entry name" value="OMPR_PHOB"/>
    <property type="match status" value="1"/>
</dbReference>
<feature type="modified residue" description="4-aspartylphosphate" evidence="6">
    <location>
        <position position="57"/>
    </location>
</feature>
<evidence type="ECO:0000256" key="3">
    <source>
        <dbReference type="ARBA" id="ARBA00023125"/>
    </source>
</evidence>
<dbReference type="Gene3D" id="6.10.250.690">
    <property type="match status" value="1"/>
</dbReference>
<dbReference type="PROSITE" id="PS50110">
    <property type="entry name" value="RESPONSE_REGULATORY"/>
    <property type="match status" value="1"/>
</dbReference>
<evidence type="ECO:0000259" key="9">
    <source>
        <dbReference type="PROSITE" id="PS51755"/>
    </source>
</evidence>
<dbReference type="Pfam" id="PF00486">
    <property type="entry name" value="Trans_reg_C"/>
    <property type="match status" value="1"/>
</dbReference>
<keyword evidence="2" id="KW-0805">Transcription regulation</keyword>
<dbReference type="AlphaFoldDB" id="D3A9N7"/>
<evidence type="ECO:0000256" key="5">
    <source>
        <dbReference type="ARBA" id="ARBA00024867"/>
    </source>
</evidence>
<dbReference type="Gene3D" id="1.10.10.10">
    <property type="entry name" value="Winged helix-like DNA-binding domain superfamily/Winged helix DNA-binding domain"/>
    <property type="match status" value="1"/>
</dbReference>
<dbReference type="SMART" id="SM00862">
    <property type="entry name" value="Trans_reg_C"/>
    <property type="match status" value="1"/>
</dbReference>
<gene>
    <name evidence="10" type="ORF">CLOSTHATH_00308</name>
</gene>
<feature type="DNA-binding region" description="OmpR/PhoB-type" evidence="7">
    <location>
        <begin position="128"/>
        <end position="228"/>
    </location>
</feature>
<proteinExistence type="predicted"/>
<protein>
    <recommendedName>
        <fullName evidence="1">Stage 0 sporulation protein A homolog</fullName>
    </recommendedName>
</protein>
<dbReference type="GO" id="GO:0032993">
    <property type="term" value="C:protein-DNA complex"/>
    <property type="evidence" value="ECO:0007669"/>
    <property type="project" value="TreeGrafter"/>
</dbReference>
<evidence type="ECO:0000256" key="2">
    <source>
        <dbReference type="ARBA" id="ARBA00023015"/>
    </source>
</evidence>
<comment type="function">
    <text evidence="5">May play the central regulatory role in sporulation. It may be an element of the effector pathway responsible for the activation of sporulation genes in response to nutritional stress. Spo0A may act in concert with spo0H (a sigma factor) to control the expression of some genes that are critical to the sporulation process.</text>
</comment>
<dbReference type="CDD" id="cd00383">
    <property type="entry name" value="trans_reg_C"/>
    <property type="match status" value="1"/>
</dbReference>
<dbReference type="PANTHER" id="PTHR48111">
    <property type="entry name" value="REGULATOR OF RPOS"/>
    <property type="match status" value="1"/>
</dbReference>
<feature type="domain" description="Response regulatory" evidence="8">
    <location>
        <begin position="8"/>
        <end position="121"/>
    </location>
</feature>
<evidence type="ECO:0000256" key="1">
    <source>
        <dbReference type="ARBA" id="ARBA00018672"/>
    </source>
</evidence>
<dbReference type="InterPro" id="IPR039420">
    <property type="entry name" value="WalR-like"/>
</dbReference>
<dbReference type="SMART" id="SM00448">
    <property type="entry name" value="REC"/>
    <property type="match status" value="1"/>
</dbReference>
<dbReference type="PANTHER" id="PTHR48111:SF73">
    <property type="entry name" value="ALKALINE PHOSPHATASE SYNTHESIS TRANSCRIPTIONAL REGULATORY PROTEIN PHOP"/>
    <property type="match status" value="1"/>
</dbReference>
<dbReference type="GO" id="GO:0000156">
    <property type="term" value="F:phosphorelay response regulator activity"/>
    <property type="evidence" value="ECO:0007669"/>
    <property type="project" value="TreeGrafter"/>
</dbReference>
<dbReference type="Pfam" id="PF00072">
    <property type="entry name" value="Response_reg"/>
    <property type="match status" value="1"/>
</dbReference>
<reference evidence="10 11" key="1">
    <citation type="submission" date="2010-01" db="EMBL/GenBank/DDBJ databases">
        <authorList>
            <person name="Weinstock G."/>
            <person name="Sodergren E."/>
            <person name="Clifton S."/>
            <person name="Fulton L."/>
            <person name="Fulton B."/>
            <person name="Courtney L."/>
            <person name="Fronick C."/>
            <person name="Harrison M."/>
            <person name="Strong C."/>
            <person name="Farmer C."/>
            <person name="Delahaunty K."/>
            <person name="Markovic C."/>
            <person name="Hall O."/>
            <person name="Minx P."/>
            <person name="Tomlinson C."/>
            <person name="Mitreva M."/>
            <person name="Nelson J."/>
            <person name="Hou S."/>
            <person name="Wollam A."/>
            <person name="Pepin K.H."/>
            <person name="Johnson M."/>
            <person name="Bhonagiri V."/>
            <person name="Nash W.E."/>
            <person name="Warren W."/>
            <person name="Chinwalla A."/>
            <person name="Mardis E.R."/>
            <person name="Wilson R.K."/>
        </authorList>
    </citation>
    <scope>NUCLEOTIDE SEQUENCE [LARGE SCALE GENOMIC DNA]</scope>
    <source>
        <strain evidence="10 11">DSM 13479</strain>
    </source>
</reference>
<dbReference type="InterPro" id="IPR036388">
    <property type="entry name" value="WH-like_DNA-bd_sf"/>
</dbReference>
<dbReference type="CDD" id="cd17574">
    <property type="entry name" value="REC_OmpR"/>
    <property type="match status" value="1"/>
</dbReference>
<evidence type="ECO:0000256" key="4">
    <source>
        <dbReference type="ARBA" id="ARBA00023163"/>
    </source>
</evidence>
<organism evidence="10 11">
    <name type="scientific">Hungatella hathewayi DSM 13479</name>
    <dbReference type="NCBI Taxonomy" id="566550"/>
    <lineage>
        <taxon>Bacteria</taxon>
        <taxon>Bacillati</taxon>
        <taxon>Bacillota</taxon>
        <taxon>Clostridia</taxon>
        <taxon>Lachnospirales</taxon>
        <taxon>Lachnospiraceae</taxon>
        <taxon>Hungatella</taxon>
    </lineage>
</organism>
<keyword evidence="4" id="KW-0804">Transcription</keyword>
<evidence type="ECO:0000313" key="10">
    <source>
        <dbReference type="EMBL" id="EFD01458.1"/>
    </source>
</evidence>
<accession>D3A9N7</accession>
<evidence type="ECO:0000313" key="11">
    <source>
        <dbReference type="Proteomes" id="UP000004968"/>
    </source>
</evidence>
<dbReference type="HOGENOM" id="CLU_000445_30_3_9"/>
<dbReference type="GO" id="GO:0000976">
    <property type="term" value="F:transcription cis-regulatory region binding"/>
    <property type="evidence" value="ECO:0007669"/>
    <property type="project" value="TreeGrafter"/>
</dbReference>
<dbReference type="SUPFAM" id="SSF52172">
    <property type="entry name" value="CheY-like"/>
    <property type="match status" value="1"/>
</dbReference>
<evidence type="ECO:0000256" key="7">
    <source>
        <dbReference type="PROSITE-ProRule" id="PRU01091"/>
    </source>
</evidence>
<dbReference type="InterPro" id="IPR001867">
    <property type="entry name" value="OmpR/PhoB-type_DNA-bd"/>
</dbReference>
<dbReference type="EMBL" id="ACIO01000020">
    <property type="protein sequence ID" value="EFD01458.1"/>
    <property type="molecule type" value="Genomic_DNA"/>
</dbReference>
<dbReference type="InterPro" id="IPR001789">
    <property type="entry name" value="Sig_transdc_resp-reg_receiver"/>
</dbReference>
<evidence type="ECO:0000259" key="8">
    <source>
        <dbReference type="PROSITE" id="PS50110"/>
    </source>
</evidence>
<dbReference type="InterPro" id="IPR011006">
    <property type="entry name" value="CheY-like_superfamily"/>
</dbReference>